<evidence type="ECO:0008006" key="2">
    <source>
        <dbReference type="Google" id="ProtNLM"/>
    </source>
</evidence>
<accession>A0A382YJJ8</accession>
<feature type="non-terminal residue" evidence="1">
    <location>
        <position position="1"/>
    </location>
</feature>
<sequence length="263" mass="32058">IYDCFMYYDEDELLDLRLNILDKYVDKFIITESKFTHSGNIKNRNFDIKNFQKFENKIDYFYIEDEPKNIKEILSSDNIQKKNEKKIFNGLARDNYQRDCLIKGIDKANNEDLIILSDLDEIPNLETIDFKNIKNNILLFEQKMFYYKLNLLYSKLLWHGTKACKKKYFLYPQWLRNIKGKKYPFWRIDVFFSKKKYANIKIVKNGGWHFTNIRNAENLHNKMINFAHHQEYEENNFSKEDMEKFIKEKLVFYDHFVDKSESK</sequence>
<dbReference type="PANTHER" id="PTHR12224:SF0">
    <property type="entry name" value="BETA-1,4-MANNOSYL-GLYCOPROTEIN 4-BETA-N-ACETYLGLUCOSAMINYLTRANSFERASE"/>
    <property type="match status" value="1"/>
</dbReference>
<evidence type="ECO:0000313" key="1">
    <source>
        <dbReference type="EMBL" id="SVD83467.1"/>
    </source>
</evidence>
<dbReference type="Pfam" id="PF04724">
    <property type="entry name" value="Glyco_transf_17"/>
    <property type="match status" value="1"/>
</dbReference>
<dbReference type="GO" id="GO:0016020">
    <property type="term" value="C:membrane"/>
    <property type="evidence" value="ECO:0007669"/>
    <property type="project" value="InterPro"/>
</dbReference>
<reference evidence="1" key="1">
    <citation type="submission" date="2018-05" db="EMBL/GenBank/DDBJ databases">
        <authorList>
            <person name="Lanie J.A."/>
            <person name="Ng W.-L."/>
            <person name="Kazmierczak K.M."/>
            <person name="Andrzejewski T.M."/>
            <person name="Davidsen T.M."/>
            <person name="Wayne K.J."/>
            <person name="Tettelin H."/>
            <person name="Glass J.I."/>
            <person name="Rusch D."/>
            <person name="Podicherti R."/>
            <person name="Tsui H.-C.T."/>
            <person name="Winkler M.E."/>
        </authorList>
    </citation>
    <scope>NUCLEOTIDE SEQUENCE</scope>
</reference>
<protein>
    <recommendedName>
        <fullName evidence="2">Glycosyltransferase family 17</fullName>
    </recommendedName>
</protein>
<dbReference type="InterPro" id="IPR006813">
    <property type="entry name" value="Glyco_trans_17"/>
</dbReference>
<dbReference type="EMBL" id="UINC01176373">
    <property type="protein sequence ID" value="SVD83467.1"/>
    <property type="molecule type" value="Genomic_DNA"/>
</dbReference>
<proteinExistence type="predicted"/>
<dbReference type="AlphaFoldDB" id="A0A382YJJ8"/>
<name>A0A382YJJ8_9ZZZZ</name>
<dbReference type="GO" id="GO:0006044">
    <property type="term" value="P:N-acetylglucosamine metabolic process"/>
    <property type="evidence" value="ECO:0007669"/>
    <property type="project" value="TreeGrafter"/>
</dbReference>
<dbReference type="GO" id="GO:0003830">
    <property type="term" value="F:beta-1,4-mannosylglycoprotein 4-beta-N-acetylglucosaminyltransferase activity"/>
    <property type="evidence" value="ECO:0007669"/>
    <property type="project" value="InterPro"/>
</dbReference>
<feature type="non-terminal residue" evidence="1">
    <location>
        <position position="263"/>
    </location>
</feature>
<dbReference type="PANTHER" id="PTHR12224">
    <property type="entry name" value="BETA-1,4-MANNOSYL-GLYCOPROTEIN BETA-1,4-N-ACETYLGLUCOSAMINYL-TRANSFERASE"/>
    <property type="match status" value="1"/>
</dbReference>
<organism evidence="1">
    <name type="scientific">marine metagenome</name>
    <dbReference type="NCBI Taxonomy" id="408172"/>
    <lineage>
        <taxon>unclassified sequences</taxon>
        <taxon>metagenomes</taxon>
        <taxon>ecological metagenomes</taxon>
    </lineage>
</organism>
<gene>
    <name evidence="1" type="ORF">METZ01_LOCUS436321</name>
</gene>